<dbReference type="OrthoDB" id="9778711at2"/>
<dbReference type="GO" id="GO:0004139">
    <property type="term" value="F:deoxyribose-phosphate aldolase activity"/>
    <property type="evidence" value="ECO:0007669"/>
    <property type="project" value="UniProtKB-UniRule"/>
</dbReference>
<dbReference type="GO" id="GO:0006018">
    <property type="term" value="P:2-deoxyribose 1-phosphate catabolic process"/>
    <property type="evidence" value="ECO:0007669"/>
    <property type="project" value="UniProtKB-UniRule"/>
</dbReference>
<evidence type="ECO:0000256" key="1">
    <source>
        <dbReference type="ARBA" id="ARBA00010936"/>
    </source>
</evidence>
<gene>
    <name evidence="7" type="primary">deoC</name>
    <name evidence="8" type="ORF">SAMN02745218_00271</name>
</gene>
<keyword evidence="2 7" id="KW-0963">Cytoplasm</keyword>
<comment type="function">
    <text evidence="6 7">Catalyzes a reversible aldol reaction between acetaldehyde and D-glyceraldehyde 3-phosphate to generate 2-deoxy-D-ribose 5-phosphate.</text>
</comment>
<dbReference type="PANTHER" id="PTHR10889">
    <property type="entry name" value="DEOXYRIBOSE-PHOSPHATE ALDOLASE"/>
    <property type="match status" value="1"/>
</dbReference>
<keyword evidence="3 7" id="KW-0456">Lyase</keyword>
<dbReference type="GO" id="GO:0016052">
    <property type="term" value="P:carbohydrate catabolic process"/>
    <property type="evidence" value="ECO:0007669"/>
    <property type="project" value="TreeGrafter"/>
</dbReference>
<dbReference type="CDD" id="cd00959">
    <property type="entry name" value="DeoC"/>
    <property type="match status" value="1"/>
</dbReference>
<organism evidence="8 9">
    <name type="scientific">Desulfofundulus australicus DSM 11792</name>
    <dbReference type="NCBI Taxonomy" id="1121425"/>
    <lineage>
        <taxon>Bacteria</taxon>
        <taxon>Bacillati</taxon>
        <taxon>Bacillota</taxon>
        <taxon>Clostridia</taxon>
        <taxon>Eubacteriales</taxon>
        <taxon>Peptococcaceae</taxon>
        <taxon>Desulfofundulus</taxon>
    </lineage>
</organism>
<dbReference type="NCBIfam" id="TIGR00126">
    <property type="entry name" value="deoC"/>
    <property type="match status" value="1"/>
</dbReference>
<comment type="similarity">
    <text evidence="1 7">Belongs to the DeoC/FbaB aldolase family. DeoC type 1 subfamily.</text>
</comment>
<dbReference type="GO" id="GO:0009264">
    <property type="term" value="P:deoxyribonucleotide catabolic process"/>
    <property type="evidence" value="ECO:0007669"/>
    <property type="project" value="UniProtKB-UniRule"/>
</dbReference>
<proteinExistence type="inferred from homology"/>
<reference evidence="9" key="1">
    <citation type="submission" date="2016-11" db="EMBL/GenBank/DDBJ databases">
        <authorList>
            <person name="Varghese N."/>
            <person name="Submissions S."/>
        </authorList>
    </citation>
    <scope>NUCLEOTIDE SEQUENCE [LARGE SCALE GENOMIC DNA]</scope>
    <source>
        <strain evidence="9">DSM 11792</strain>
    </source>
</reference>
<dbReference type="EMBL" id="FQUW01000005">
    <property type="protein sequence ID" value="SHE41863.1"/>
    <property type="molecule type" value="Genomic_DNA"/>
</dbReference>
<evidence type="ECO:0000256" key="6">
    <source>
        <dbReference type="ARBA" id="ARBA00056337"/>
    </source>
</evidence>
<dbReference type="Gene3D" id="3.20.20.70">
    <property type="entry name" value="Aldolase class I"/>
    <property type="match status" value="1"/>
</dbReference>
<evidence type="ECO:0000313" key="9">
    <source>
        <dbReference type="Proteomes" id="UP000184196"/>
    </source>
</evidence>
<comment type="catalytic activity">
    <reaction evidence="5 7">
        <text>2-deoxy-D-ribose 5-phosphate = D-glyceraldehyde 3-phosphate + acetaldehyde</text>
        <dbReference type="Rhea" id="RHEA:12821"/>
        <dbReference type="ChEBI" id="CHEBI:15343"/>
        <dbReference type="ChEBI" id="CHEBI:59776"/>
        <dbReference type="ChEBI" id="CHEBI:62877"/>
        <dbReference type="EC" id="4.1.2.4"/>
    </reaction>
</comment>
<dbReference type="Pfam" id="PF01791">
    <property type="entry name" value="DeoC"/>
    <property type="match status" value="1"/>
</dbReference>
<dbReference type="SMART" id="SM01133">
    <property type="entry name" value="DeoC"/>
    <property type="match status" value="1"/>
</dbReference>
<dbReference type="SUPFAM" id="SSF51569">
    <property type="entry name" value="Aldolase"/>
    <property type="match status" value="1"/>
</dbReference>
<keyword evidence="9" id="KW-1185">Reference proteome</keyword>
<evidence type="ECO:0000256" key="5">
    <source>
        <dbReference type="ARBA" id="ARBA00048791"/>
    </source>
</evidence>
<protein>
    <recommendedName>
        <fullName evidence="7">Deoxyribose-phosphate aldolase</fullName>
        <shortName evidence="7">DERA</shortName>
        <ecNumber evidence="7">4.1.2.4</ecNumber>
    </recommendedName>
    <alternativeName>
        <fullName evidence="7">2-deoxy-D-ribose 5-phosphate aldolase</fullName>
    </alternativeName>
    <alternativeName>
        <fullName evidence="7">Phosphodeoxyriboaldolase</fullName>
        <shortName evidence="7">Deoxyriboaldolase</shortName>
    </alternativeName>
</protein>
<evidence type="ECO:0000256" key="3">
    <source>
        <dbReference type="ARBA" id="ARBA00023239"/>
    </source>
</evidence>
<evidence type="ECO:0000256" key="4">
    <source>
        <dbReference type="ARBA" id="ARBA00023270"/>
    </source>
</evidence>
<dbReference type="InterPro" id="IPR002915">
    <property type="entry name" value="DeoC/FbaB/LacD_aldolase"/>
</dbReference>
<comment type="subcellular location">
    <subcellularLocation>
        <location evidence="7">Cytoplasm</location>
    </subcellularLocation>
</comment>
<comment type="pathway">
    <text evidence="7">Carbohydrate degradation; 2-deoxy-D-ribose 1-phosphate degradation; D-glyceraldehyde 3-phosphate and acetaldehyde from 2-deoxy-alpha-D-ribose 1-phosphate: step 2/2.</text>
</comment>
<dbReference type="AlphaFoldDB" id="A0A1M4TBN5"/>
<feature type="active site" description="Proton donor/acceptor" evidence="7">
    <location>
        <position position="187"/>
    </location>
</feature>
<dbReference type="UniPathway" id="UPA00002">
    <property type="reaction ID" value="UER00468"/>
</dbReference>
<dbReference type="FunFam" id="3.20.20.70:FF:000044">
    <property type="entry name" value="Deoxyribose-phosphate aldolase"/>
    <property type="match status" value="1"/>
</dbReference>
<dbReference type="GO" id="GO:0005737">
    <property type="term" value="C:cytoplasm"/>
    <property type="evidence" value="ECO:0007669"/>
    <property type="project" value="UniProtKB-SubCell"/>
</dbReference>
<dbReference type="InterPro" id="IPR028581">
    <property type="entry name" value="DeoC_typeI"/>
</dbReference>
<dbReference type="PIRSF" id="PIRSF001357">
    <property type="entry name" value="DeoC"/>
    <property type="match status" value="1"/>
</dbReference>
<keyword evidence="4 7" id="KW-0704">Schiff base</keyword>
<feature type="active site" description="Schiff-base intermediate with acetaldehyde" evidence="7">
    <location>
        <position position="158"/>
    </location>
</feature>
<evidence type="ECO:0000256" key="7">
    <source>
        <dbReference type="HAMAP-Rule" id="MF_00114"/>
    </source>
</evidence>
<accession>A0A1M4TBN5</accession>
<dbReference type="HAMAP" id="MF_00114">
    <property type="entry name" value="DeoC_type1"/>
    <property type="match status" value="1"/>
</dbReference>
<dbReference type="EC" id="4.1.2.4" evidence="7"/>
<feature type="active site" description="Proton donor/acceptor" evidence="7">
    <location>
        <position position="92"/>
    </location>
</feature>
<dbReference type="InterPro" id="IPR011343">
    <property type="entry name" value="DeoC"/>
</dbReference>
<dbReference type="PANTHER" id="PTHR10889:SF1">
    <property type="entry name" value="DEOXYRIBOSE-PHOSPHATE ALDOLASE"/>
    <property type="match status" value="1"/>
</dbReference>
<dbReference type="RefSeq" id="WP_073162596.1">
    <property type="nucleotide sequence ID" value="NZ_FQUW01000005.1"/>
</dbReference>
<dbReference type="Proteomes" id="UP000184196">
    <property type="component" value="Unassembled WGS sequence"/>
</dbReference>
<evidence type="ECO:0000313" key="8">
    <source>
        <dbReference type="EMBL" id="SHE41863.1"/>
    </source>
</evidence>
<sequence length="224" mass="23194">MTRDQLAAMIDHTLLKPTATTRDIRQLCVEAMNEGFAAVCVNPVHVECAAKMLAGSGVAVCTVIGFPLGATTPSVKKKEAEEAINNGAREVDMVINIGALKEGNHDLVVADIRGVVEAVTALLPGGLVKVIIETGYLDREEKITACRLAWQAGAHFVKTSTGFGPAGATVDDVELLRKNLPPEMGVKASGGIRTTGQALALIAAGATRLGTSAGPALLTGLQND</sequence>
<evidence type="ECO:0000256" key="2">
    <source>
        <dbReference type="ARBA" id="ARBA00022490"/>
    </source>
</evidence>
<name>A0A1M4TBN5_9FIRM</name>
<dbReference type="InterPro" id="IPR013785">
    <property type="entry name" value="Aldolase_TIM"/>
</dbReference>